<dbReference type="GO" id="GO:0006397">
    <property type="term" value="P:mRNA processing"/>
    <property type="evidence" value="ECO:0007669"/>
    <property type="project" value="UniProtKB-KW"/>
</dbReference>
<feature type="region of interest" description="Disordered" evidence="5">
    <location>
        <begin position="72"/>
        <end position="142"/>
    </location>
</feature>
<keyword evidence="4" id="KW-0694">RNA-binding</keyword>
<evidence type="ECO:0000259" key="6">
    <source>
        <dbReference type="PROSITE" id="PS50102"/>
    </source>
</evidence>
<dbReference type="GO" id="GO:0008380">
    <property type="term" value="P:RNA splicing"/>
    <property type="evidence" value="ECO:0007669"/>
    <property type="project" value="UniProtKB-KW"/>
</dbReference>
<evidence type="ECO:0000256" key="1">
    <source>
        <dbReference type="ARBA" id="ARBA00022664"/>
    </source>
</evidence>
<dbReference type="InterPro" id="IPR000504">
    <property type="entry name" value="RRM_dom"/>
</dbReference>
<keyword evidence="2" id="KW-0747">Spliceosome</keyword>
<dbReference type="InterPro" id="IPR050907">
    <property type="entry name" value="SRSF"/>
</dbReference>
<dbReference type="GO" id="GO:0005681">
    <property type="term" value="C:spliceosomal complex"/>
    <property type="evidence" value="ECO:0007669"/>
    <property type="project" value="UniProtKB-KW"/>
</dbReference>
<dbReference type="SUPFAM" id="SSF54928">
    <property type="entry name" value="RNA-binding domain, RBD"/>
    <property type="match status" value="1"/>
</dbReference>
<dbReference type="PROSITE" id="PS50102">
    <property type="entry name" value="RRM"/>
    <property type="match status" value="1"/>
</dbReference>
<feature type="compositionally biased region" description="Polar residues" evidence="5">
    <location>
        <begin position="132"/>
        <end position="142"/>
    </location>
</feature>
<accession>A0AAU9P4N5</accession>
<feature type="domain" description="RRM" evidence="6">
    <location>
        <begin position="1"/>
        <end position="70"/>
    </location>
</feature>
<keyword evidence="1" id="KW-0507">mRNA processing</keyword>
<dbReference type="Pfam" id="PF00076">
    <property type="entry name" value="RRM_1"/>
    <property type="match status" value="1"/>
</dbReference>
<comment type="caution">
    <text evidence="7">The sequence shown here is derived from an EMBL/GenBank/DDBJ whole genome shotgun (WGS) entry which is preliminary data.</text>
</comment>
<dbReference type="InterPro" id="IPR012677">
    <property type="entry name" value="Nucleotide-bd_a/b_plait_sf"/>
</dbReference>
<dbReference type="CDD" id="cd00590">
    <property type="entry name" value="RRM_SF"/>
    <property type="match status" value="1"/>
</dbReference>
<evidence type="ECO:0000256" key="2">
    <source>
        <dbReference type="ARBA" id="ARBA00022728"/>
    </source>
</evidence>
<dbReference type="GO" id="GO:0003723">
    <property type="term" value="F:RNA binding"/>
    <property type="evidence" value="ECO:0007669"/>
    <property type="project" value="UniProtKB-UniRule"/>
</dbReference>
<organism evidence="7 8">
    <name type="scientific">Lactuca virosa</name>
    <dbReference type="NCBI Taxonomy" id="75947"/>
    <lineage>
        <taxon>Eukaryota</taxon>
        <taxon>Viridiplantae</taxon>
        <taxon>Streptophyta</taxon>
        <taxon>Embryophyta</taxon>
        <taxon>Tracheophyta</taxon>
        <taxon>Spermatophyta</taxon>
        <taxon>Magnoliopsida</taxon>
        <taxon>eudicotyledons</taxon>
        <taxon>Gunneridae</taxon>
        <taxon>Pentapetalae</taxon>
        <taxon>asterids</taxon>
        <taxon>campanulids</taxon>
        <taxon>Asterales</taxon>
        <taxon>Asteraceae</taxon>
        <taxon>Cichorioideae</taxon>
        <taxon>Cichorieae</taxon>
        <taxon>Lactucinae</taxon>
        <taxon>Lactuca</taxon>
    </lineage>
</organism>
<dbReference type="PANTHER" id="PTHR23147">
    <property type="entry name" value="SERINE/ARGININE RICH SPLICING FACTOR"/>
    <property type="match status" value="1"/>
</dbReference>
<evidence type="ECO:0000256" key="3">
    <source>
        <dbReference type="ARBA" id="ARBA00023187"/>
    </source>
</evidence>
<name>A0AAU9P4N5_9ASTR</name>
<feature type="compositionally biased region" description="Basic and acidic residues" evidence="5">
    <location>
        <begin position="106"/>
        <end position="122"/>
    </location>
</feature>
<evidence type="ECO:0000256" key="5">
    <source>
        <dbReference type="SAM" id="MobiDB-lite"/>
    </source>
</evidence>
<keyword evidence="8" id="KW-1185">Reference proteome</keyword>
<dbReference type="Proteomes" id="UP001157418">
    <property type="component" value="Unassembled WGS sequence"/>
</dbReference>
<dbReference type="Gene3D" id="3.30.70.330">
    <property type="match status" value="1"/>
</dbReference>
<gene>
    <name evidence="7" type="ORF">LVIROSA_LOCUS30803</name>
</gene>
<evidence type="ECO:0000256" key="4">
    <source>
        <dbReference type="PROSITE-ProRule" id="PRU00176"/>
    </source>
</evidence>
<dbReference type="AlphaFoldDB" id="A0AAU9P4N5"/>
<reference evidence="7 8" key="1">
    <citation type="submission" date="2022-01" db="EMBL/GenBank/DDBJ databases">
        <authorList>
            <person name="Xiong W."/>
            <person name="Schranz E."/>
        </authorList>
    </citation>
    <scope>NUCLEOTIDE SEQUENCE [LARGE SCALE GENOMIC DNA]</scope>
</reference>
<dbReference type="EMBL" id="CAKMRJ010005523">
    <property type="protein sequence ID" value="CAH1445010.1"/>
    <property type="molecule type" value="Genomic_DNA"/>
</dbReference>
<keyword evidence="3" id="KW-0508">mRNA splicing</keyword>
<protein>
    <recommendedName>
        <fullName evidence="6">RRM domain-containing protein</fullName>
    </recommendedName>
</protein>
<evidence type="ECO:0000313" key="7">
    <source>
        <dbReference type="EMBL" id="CAH1445010.1"/>
    </source>
</evidence>
<sequence>MSHVTKNEIREAFAGFGRMTDVFIGLRKGKNGKYYVFIRYVDVKNVREMERKLDGTMVRGRRLEVNVALHKRKEIPGMTKNENQGHNNRRSSAFIPKKSPGGWGFRDQRTFAEVAGRGRNDVHNSPPPPITTLYSPIHNPTK</sequence>
<evidence type="ECO:0000313" key="8">
    <source>
        <dbReference type="Proteomes" id="UP001157418"/>
    </source>
</evidence>
<dbReference type="InterPro" id="IPR035979">
    <property type="entry name" value="RBD_domain_sf"/>
</dbReference>
<proteinExistence type="predicted"/>